<dbReference type="PANTHER" id="PTHR33840">
    <property type="match status" value="1"/>
</dbReference>
<dbReference type="Gene3D" id="3.40.50.1820">
    <property type="entry name" value="alpha/beta hydrolase"/>
    <property type="match status" value="1"/>
</dbReference>
<keyword evidence="3" id="KW-1185">Reference proteome</keyword>
<protein>
    <submittedName>
        <fullName evidence="2">DUF2235 domain-containing protein</fullName>
    </submittedName>
</protein>
<name>A0A844CQ83_9RHOB</name>
<dbReference type="AlphaFoldDB" id="A0A844CQ83"/>
<feature type="domain" description="T6SS Phospholipase effector Tle1-like catalytic" evidence="1">
    <location>
        <begin position="52"/>
        <end position="346"/>
    </location>
</feature>
<dbReference type="InterPro" id="IPR018712">
    <property type="entry name" value="Tle1-like_cat"/>
</dbReference>
<dbReference type="EMBL" id="SZWE01000002">
    <property type="protein sequence ID" value="MRU16762.1"/>
    <property type="molecule type" value="Genomic_DNA"/>
</dbReference>
<evidence type="ECO:0000313" key="2">
    <source>
        <dbReference type="EMBL" id="MRU16762.1"/>
    </source>
</evidence>
<dbReference type="PANTHER" id="PTHR33840:SF1">
    <property type="entry name" value="TLE1 PHOSPHOLIPASE DOMAIN-CONTAINING PROTEIN"/>
    <property type="match status" value="1"/>
</dbReference>
<organism evidence="2 3">
    <name type="scientific">Roseovarius bejariae</name>
    <dbReference type="NCBI Taxonomy" id="2576383"/>
    <lineage>
        <taxon>Bacteria</taxon>
        <taxon>Pseudomonadati</taxon>
        <taxon>Pseudomonadota</taxon>
        <taxon>Alphaproteobacteria</taxon>
        <taxon>Rhodobacterales</taxon>
        <taxon>Roseobacteraceae</taxon>
        <taxon>Roseovarius</taxon>
    </lineage>
</organism>
<evidence type="ECO:0000259" key="1">
    <source>
        <dbReference type="Pfam" id="PF09994"/>
    </source>
</evidence>
<dbReference type="PROSITE" id="PS51257">
    <property type="entry name" value="PROKAR_LIPOPROTEIN"/>
    <property type="match status" value="1"/>
</dbReference>
<accession>A0A844CQ83</accession>
<gene>
    <name evidence="2" type="ORF">FDP25_15075</name>
</gene>
<evidence type="ECO:0000313" key="3">
    <source>
        <dbReference type="Proteomes" id="UP000564704"/>
    </source>
</evidence>
<dbReference type="InterPro" id="IPR029058">
    <property type="entry name" value="AB_hydrolase_fold"/>
</dbReference>
<reference evidence="2 3" key="1">
    <citation type="submission" date="2019-05" db="EMBL/GenBank/DDBJ databases">
        <title>Roseovarius bejariae sp. nov., a moderately halophylic bacterium isolated from a saline soil in Rambla Salada (Murcia).</title>
        <authorList>
            <person name="Castro D.J."/>
            <person name="Gomez-Altuve A."/>
            <person name="Reina J.C."/>
            <person name="Rodriguez M."/>
            <person name="Sampedro I."/>
            <person name="Llamas I."/>
            <person name="Martinez-Checa F."/>
        </authorList>
    </citation>
    <scope>NUCLEOTIDE SEQUENCE [LARGE SCALE GENOMIC DNA]</scope>
    <source>
        <strain evidence="2 3">A21</strain>
    </source>
</reference>
<dbReference type="RefSeq" id="WP_154154187.1">
    <property type="nucleotide sequence ID" value="NZ_SZWE01000002.1"/>
</dbReference>
<dbReference type="Proteomes" id="UP000564704">
    <property type="component" value="Unassembled WGS sequence"/>
</dbReference>
<dbReference type="Pfam" id="PF09994">
    <property type="entry name" value="T6SS_Tle1-like_cat"/>
    <property type="match status" value="1"/>
</dbReference>
<proteinExistence type="predicted"/>
<dbReference type="OrthoDB" id="4378831at2"/>
<dbReference type="SUPFAM" id="SSF53474">
    <property type="entry name" value="alpha/beta-Hydrolases"/>
    <property type="match status" value="1"/>
</dbReference>
<sequence length="478" mass="53023">MPILRRNPLFRLPLVIMLCFLTGCGGGITRSFTPASDPAEHMASPPATIAPKTVVLMLDGTGNDLNSVTNVGRLHHLVTLQNRRDLSVFYTSGVGADRTGPLGLATGLGFRKDVEAAYGFLSDHFDPETDKLHLYGYSRGAFAARALAGFVHSVGLLDLSQFDQPEDGYDPALTRQRRDFLSALFTAYKFPPGHLRQSVCRDRPERLRDICMRRAATAQVRKRWNVPLRAQYSDVGFDIVGLWDTVEVLGLSNADDNPDHVNPRYSDQICNMKKVLHAVSLDDTRATTYTPVLMTRNRLTRDCDDPGRYHFDKVEEVWFAGAHGDVGGSYPQGALGGVSLNWMLHETEGTGVAGRSIYPEGTEVYQHELDIVHDTERMNRGFQVLFYRNLRDLRRYLAKCKNDHPGSLCGSAVDSFAIHPSAVVRQQADEVISPDLRRTPSGRSPNVLSKGTENLASCIKALPERADNCPPLKIWTAD</sequence>
<comment type="caution">
    <text evidence="2">The sequence shown here is derived from an EMBL/GenBank/DDBJ whole genome shotgun (WGS) entry which is preliminary data.</text>
</comment>